<feature type="compositionally biased region" description="Basic and acidic residues" evidence="1">
    <location>
        <begin position="74"/>
        <end position="96"/>
    </location>
</feature>
<protein>
    <submittedName>
        <fullName evidence="2">Uncharacterized protein</fullName>
    </submittedName>
</protein>
<organism evidence="2 3">
    <name type="scientific">Streptomyces virginiae</name>
    <name type="common">Streptomyces cinnamonensis</name>
    <dbReference type="NCBI Taxonomy" id="1961"/>
    <lineage>
        <taxon>Bacteria</taxon>
        <taxon>Bacillati</taxon>
        <taxon>Actinomycetota</taxon>
        <taxon>Actinomycetes</taxon>
        <taxon>Kitasatosporales</taxon>
        <taxon>Streptomycetaceae</taxon>
        <taxon>Streptomyces</taxon>
    </lineage>
</organism>
<sequence>MTLNQHLERLLVSFRRPDGQQSVTRLGRFLIFVRAPPSVQHGLLPAFTAFDTACPASVTPHRYALLFTRSGKRSVTERRPAVSKEHLPQTNQFKEK</sequence>
<reference evidence="3" key="1">
    <citation type="submission" date="2020-09" db="EMBL/GenBank/DDBJ databases">
        <title>Whole genome shotgun sequence of Streptomyces cinnamonensis NBRC 15873.</title>
        <authorList>
            <person name="Komaki H."/>
            <person name="Tamura T."/>
        </authorList>
    </citation>
    <scope>NUCLEOTIDE SEQUENCE [LARGE SCALE GENOMIC DNA]</scope>
    <source>
        <strain evidence="3">NBRC 15873</strain>
    </source>
</reference>
<name>A0ABQ3NPM6_STRVG</name>
<evidence type="ECO:0000313" key="3">
    <source>
        <dbReference type="Proteomes" id="UP000660554"/>
    </source>
</evidence>
<dbReference type="Proteomes" id="UP000660554">
    <property type="component" value="Unassembled WGS sequence"/>
</dbReference>
<evidence type="ECO:0000256" key="1">
    <source>
        <dbReference type="SAM" id="MobiDB-lite"/>
    </source>
</evidence>
<keyword evidence="3" id="KW-1185">Reference proteome</keyword>
<proteinExistence type="predicted"/>
<evidence type="ECO:0000313" key="2">
    <source>
        <dbReference type="EMBL" id="GHI14738.1"/>
    </source>
</evidence>
<gene>
    <name evidence="2" type="ORF">Scinn_42010</name>
</gene>
<dbReference type="EMBL" id="BNDV01000008">
    <property type="protein sequence ID" value="GHI14738.1"/>
    <property type="molecule type" value="Genomic_DNA"/>
</dbReference>
<accession>A0ABQ3NPM6</accession>
<feature type="region of interest" description="Disordered" evidence="1">
    <location>
        <begin position="72"/>
        <end position="96"/>
    </location>
</feature>
<comment type="caution">
    <text evidence="2">The sequence shown here is derived from an EMBL/GenBank/DDBJ whole genome shotgun (WGS) entry which is preliminary data.</text>
</comment>